<comment type="caution">
    <text evidence="2">The sequence shown here is derived from an EMBL/GenBank/DDBJ whole genome shotgun (WGS) entry which is preliminary data.</text>
</comment>
<dbReference type="Proteomes" id="UP000253426">
    <property type="component" value="Unassembled WGS sequence"/>
</dbReference>
<keyword evidence="1" id="KW-0732">Signal</keyword>
<dbReference type="AlphaFoldDB" id="A0A366HML9"/>
<evidence type="ECO:0008006" key="4">
    <source>
        <dbReference type="Google" id="ProtNLM"/>
    </source>
</evidence>
<feature type="chain" id="PRO_5016776332" description="Lipoprotein" evidence="1">
    <location>
        <begin position="19"/>
        <end position="74"/>
    </location>
</feature>
<dbReference type="RefSeq" id="WP_113959171.1">
    <property type="nucleotide sequence ID" value="NZ_QNRR01000005.1"/>
</dbReference>
<protein>
    <recommendedName>
        <fullName evidence="4">Lipoprotein</fullName>
    </recommendedName>
</protein>
<evidence type="ECO:0000313" key="2">
    <source>
        <dbReference type="EMBL" id="RBP43686.1"/>
    </source>
</evidence>
<sequence>MKRIVTSLSLALSALALASCASDPPPAHVHHYHTRTRYVEPSYKPAGVSGSYNTNVYSAPESFSAVAPPHSYSN</sequence>
<feature type="signal peptide" evidence="1">
    <location>
        <begin position="1"/>
        <end position="18"/>
    </location>
</feature>
<evidence type="ECO:0000256" key="1">
    <source>
        <dbReference type="SAM" id="SignalP"/>
    </source>
</evidence>
<dbReference type="EMBL" id="QNRR01000005">
    <property type="protein sequence ID" value="RBP43686.1"/>
    <property type="molecule type" value="Genomic_DNA"/>
</dbReference>
<gene>
    <name evidence="2" type="ORF">DES53_10585</name>
</gene>
<reference evidence="2 3" key="1">
    <citation type="submission" date="2018-06" db="EMBL/GenBank/DDBJ databases">
        <title>Genomic Encyclopedia of Type Strains, Phase IV (KMG-IV): sequencing the most valuable type-strain genomes for metagenomic binning, comparative biology and taxonomic classification.</title>
        <authorList>
            <person name="Goeker M."/>
        </authorList>
    </citation>
    <scope>NUCLEOTIDE SEQUENCE [LARGE SCALE GENOMIC DNA]</scope>
    <source>
        <strain evidence="2 3">DSM 25532</strain>
    </source>
</reference>
<dbReference type="PROSITE" id="PS51257">
    <property type="entry name" value="PROKAR_LIPOPROTEIN"/>
    <property type="match status" value="1"/>
</dbReference>
<keyword evidence="3" id="KW-1185">Reference proteome</keyword>
<dbReference type="OrthoDB" id="197176at2"/>
<evidence type="ECO:0000313" key="3">
    <source>
        <dbReference type="Proteomes" id="UP000253426"/>
    </source>
</evidence>
<name>A0A366HML9_9BACT</name>
<accession>A0A366HML9</accession>
<organism evidence="2 3">
    <name type="scientific">Roseimicrobium gellanilyticum</name>
    <dbReference type="NCBI Taxonomy" id="748857"/>
    <lineage>
        <taxon>Bacteria</taxon>
        <taxon>Pseudomonadati</taxon>
        <taxon>Verrucomicrobiota</taxon>
        <taxon>Verrucomicrobiia</taxon>
        <taxon>Verrucomicrobiales</taxon>
        <taxon>Verrucomicrobiaceae</taxon>
        <taxon>Roseimicrobium</taxon>
    </lineage>
</organism>
<proteinExistence type="predicted"/>